<reference evidence="3 4" key="1">
    <citation type="submission" date="2020-03" db="EMBL/GenBank/DDBJ databases">
        <title>Genomic Encyclopedia of Type Strains, Phase IV (KMG-IV): sequencing the most valuable type-strain genomes for metagenomic binning, comparative biology and taxonomic classification.</title>
        <authorList>
            <person name="Goeker M."/>
        </authorList>
    </citation>
    <scope>NUCLEOTIDE SEQUENCE [LARGE SCALE GENOMIC DNA]</scope>
    <source>
        <strain evidence="3 4">DSM 103870</strain>
    </source>
</reference>
<dbReference type="Gene3D" id="3.10.350.10">
    <property type="entry name" value="LysM domain"/>
    <property type="match status" value="1"/>
</dbReference>
<name>A0ABX0V2W4_9HYPH</name>
<feature type="region of interest" description="Disordered" evidence="1">
    <location>
        <begin position="33"/>
        <end position="119"/>
    </location>
</feature>
<protein>
    <submittedName>
        <fullName evidence="3">Nucleoid-associated protein YgaU</fullName>
    </submittedName>
</protein>
<dbReference type="Proteomes" id="UP001429580">
    <property type="component" value="Unassembled WGS sequence"/>
</dbReference>
<proteinExistence type="predicted"/>
<feature type="compositionally biased region" description="Polar residues" evidence="1">
    <location>
        <begin position="96"/>
        <end position="115"/>
    </location>
</feature>
<dbReference type="PANTHER" id="PTHR34700">
    <property type="entry name" value="POTASSIUM BINDING PROTEIN KBP"/>
    <property type="match status" value="1"/>
</dbReference>
<feature type="domain" description="LysM" evidence="2">
    <location>
        <begin position="382"/>
        <end position="431"/>
    </location>
</feature>
<evidence type="ECO:0000259" key="2">
    <source>
        <dbReference type="PROSITE" id="PS51782"/>
    </source>
</evidence>
<dbReference type="InterPro" id="IPR052196">
    <property type="entry name" value="Bact_Kbp"/>
</dbReference>
<organism evidence="3 4">
    <name type="scientific">Pseudochelatococcus lubricantis</name>
    <dbReference type="NCBI Taxonomy" id="1538102"/>
    <lineage>
        <taxon>Bacteria</taxon>
        <taxon>Pseudomonadati</taxon>
        <taxon>Pseudomonadota</taxon>
        <taxon>Alphaproteobacteria</taxon>
        <taxon>Hyphomicrobiales</taxon>
        <taxon>Chelatococcaceae</taxon>
        <taxon>Pseudochelatococcus</taxon>
    </lineage>
</organism>
<comment type="caution">
    <text evidence="3">The sequence shown here is derived from an EMBL/GenBank/DDBJ whole genome shotgun (WGS) entry which is preliminary data.</text>
</comment>
<dbReference type="CDD" id="cd00118">
    <property type="entry name" value="LysM"/>
    <property type="match status" value="1"/>
</dbReference>
<feature type="region of interest" description="Disordered" evidence="1">
    <location>
        <begin position="237"/>
        <end position="267"/>
    </location>
</feature>
<dbReference type="InterPro" id="IPR018392">
    <property type="entry name" value="LysM"/>
</dbReference>
<dbReference type="SMART" id="SM00257">
    <property type="entry name" value="LysM"/>
    <property type="match status" value="1"/>
</dbReference>
<accession>A0ABX0V2W4</accession>
<feature type="compositionally biased region" description="Polar residues" evidence="1">
    <location>
        <begin position="38"/>
        <end position="55"/>
    </location>
</feature>
<dbReference type="Pfam" id="PF01476">
    <property type="entry name" value="LysM"/>
    <property type="match status" value="1"/>
</dbReference>
<evidence type="ECO:0000313" key="4">
    <source>
        <dbReference type="Proteomes" id="UP001429580"/>
    </source>
</evidence>
<evidence type="ECO:0000256" key="1">
    <source>
        <dbReference type="SAM" id="MobiDB-lite"/>
    </source>
</evidence>
<dbReference type="SUPFAM" id="SSF54106">
    <property type="entry name" value="LysM domain"/>
    <property type="match status" value="1"/>
</dbReference>
<dbReference type="EMBL" id="JAASQI010000009">
    <property type="protein sequence ID" value="NIJ59568.1"/>
    <property type="molecule type" value="Genomic_DNA"/>
</dbReference>
<evidence type="ECO:0000313" key="3">
    <source>
        <dbReference type="EMBL" id="NIJ59568.1"/>
    </source>
</evidence>
<dbReference type="InterPro" id="IPR036779">
    <property type="entry name" value="LysM_dom_sf"/>
</dbReference>
<dbReference type="PANTHER" id="PTHR34700:SF4">
    <property type="entry name" value="PHAGE-LIKE ELEMENT PBSX PROTEIN XKDP"/>
    <property type="match status" value="1"/>
</dbReference>
<keyword evidence="4" id="KW-1185">Reference proteome</keyword>
<sequence>MAISGKGQAAIVAAGAAVLAAVLAVFGLPPARTPPSGTPTQPAPQQTAISGQPATSGEKAPAPAGTSADARAPSDSSQPLAIAGGEAPASPIPAGQSATGNSVIGNSVTGQSPATQPVAAPGQEALRQVPMPSFDVVRVGPEGDSVVAGRVTPGSAVELLVNGRVHDRAEAQNSGAFALTPPPLPPGDHELTLREIAGDGKVTESRQSVTVVIAGDRRSPPVVALAEPDRPTLVLSGPGINGAAGNGQTAPAGADGKQEAGPPPSAVSVTTVEAEAGRLYVSGQAPPGSSVRLYLNDSYLAAAKASPAGQLAFSIGSGLGDGDYRVRLDEVAPGSATVVSRAEVPFEMDGTRLAAPGEAPALTGQADGAAGDASHVVVPEVRTTRVERGDSLWRISRRVYGQGTRYTVIYGANQNQIRNPNLIYPGQLFVLPGDPENPVVVQ</sequence>
<dbReference type="RefSeq" id="WP_166955066.1">
    <property type="nucleotide sequence ID" value="NZ_JAASQI010000009.1"/>
</dbReference>
<gene>
    <name evidence="3" type="ORF">FHS82_003426</name>
</gene>
<dbReference type="PROSITE" id="PS51782">
    <property type="entry name" value="LYSM"/>
    <property type="match status" value="1"/>
</dbReference>